<dbReference type="AlphaFoldDB" id="A0A5B8KX77"/>
<dbReference type="RefSeq" id="WP_146298830.1">
    <property type="nucleotide sequence ID" value="NZ_CP042301.2"/>
</dbReference>
<dbReference type="Proteomes" id="UP000321389">
    <property type="component" value="Chromosome"/>
</dbReference>
<dbReference type="OrthoDB" id="9815695at2"/>
<dbReference type="KEGG" id="niy:FQ775_07170"/>
<gene>
    <name evidence="1" type="ORF">FQ775_07170</name>
</gene>
<proteinExistence type="predicted"/>
<evidence type="ECO:0000313" key="2">
    <source>
        <dbReference type="Proteomes" id="UP000321389"/>
    </source>
</evidence>
<evidence type="ECO:0000313" key="1">
    <source>
        <dbReference type="EMBL" id="QDZ00181.1"/>
    </source>
</evidence>
<protein>
    <submittedName>
        <fullName evidence="1">DUF2849 domain-containing protein</fullName>
    </submittedName>
</protein>
<dbReference type="InterPro" id="IPR021270">
    <property type="entry name" value="DUF2849"/>
</dbReference>
<dbReference type="Pfam" id="PF11011">
    <property type="entry name" value="DUF2849"/>
    <property type="match status" value="1"/>
</dbReference>
<dbReference type="EMBL" id="CP042301">
    <property type="protein sequence ID" value="QDZ00181.1"/>
    <property type="molecule type" value="Genomic_DNA"/>
</dbReference>
<accession>A0A5B8KX77</accession>
<sequence>MKVLTANRLVDGEAVWFSADNGWIEVIAGAEIARDSDNEEKLRQIGERAAANNEVVDVDLIDVDLDGGVIVPKRLRERIRAAGPTNRLDLGKQATAKDTHAA</sequence>
<keyword evidence="2" id="KW-1185">Reference proteome</keyword>
<name>A0A5B8KX77_9HYPH</name>
<reference evidence="1" key="1">
    <citation type="submission" date="2020-04" db="EMBL/GenBank/DDBJ databases">
        <title>Nitratireductor sp. nov. isolated from mangrove soil.</title>
        <authorList>
            <person name="Ye Y."/>
        </authorList>
    </citation>
    <scope>NUCLEOTIDE SEQUENCE</scope>
    <source>
        <strain evidence="1">SY7</strain>
    </source>
</reference>
<organism evidence="1 2">
    <name type="scientific">Nitratireductor mangrovi</name>
    <dbReference type="NCBI Taxonomy" id="2599600"/>
    <lineage>
        <taxon>Bacteria</taxon>
        <taxon>Pseudomonadati</taxon>
        <taxon>Pseudomonadota</taxon>
        <taxon>Alphaproteobacteria</taxon>
        <taxon>Hyphomicrobiales</taxon>
        <taxon>Phyllobacteriaceae</taxon>
        <taxon>Nitratireductor</taxon>
    </lineage>
</organism>